<accession>A0A9D3XEH5</accession>
<evidence type="ECO:0000313" key="2">
    <source>
        <dbReference type="Proteomes" id="UP000827986"/>
    </source>
</evidence>
<name>A0A9D3XEH5_9SAUR</name>
<evidence type="ECO:0000313" key="1">
    <source>
        <dbReference type="EMBL" id="KAH1177715.1"/>
    </source>
</evidence>
<reference evidence="1" key="1">
    <citation type="submission" date="2021-09" db="EMBL/GenBank/DDBJ databases">
        <title>The genome of Mauremys mutica provides insights into the evolution of semi-aquatic lifestyle.</title>
        <authorList>
            <person name="Gong S."/>
            <person name="Gao Y."/>
        </authorList>
    </citation>
    <scope>NUCLEOTIDE SEQUENCE</scope>
    <source>
        <strain evidence="1">MM-2020</strain>
        <tissue evidence="1">Muscle</tissue>
    </source>
</reference>
<gene>
    <name evidence="1" type="ORF">KIL84_011417</name>
</gene>
<dbReference type="Proteomes" id="UP000827986">
    <property type="component" value="Unassembled WGS sequence"/>
</dbReference>
<keyword evidence="2" id="KW-1185">Reference proteome</keyword>
<proteinExistence type="predicted"/>
<dbReference type="AlphaFoldDB" id="A0A9D3XEH5"/>
<comment type="caution">
    <text evidence="1">The sequence shown here is derived from an EMBL/GenBank/DDBJ whole genome shotgun (WGS) entry which is preliminary data.</text>
</comment>
<sequence length="190" mass="21537">MLSKAESANTVNLSFYTKRTEDTCFGFNQATTLLLDVWDYPADKCSIQVTPCSVKNYQGGFCQPPHLFQSRSPSQPIAGPLPTTPSPSTRGYKQRVLAPYWTIHRRPKRHHSHSPPPFCFFNQYLPFKSFTKPLLLYKVPAWDIRHTEEPAISLGAFHPSHIPTQSGSQIAPAVPLLYWPTMCLLPKSHR</sequence>
<dbReference type="EMBL" id="JAHDVG010000474">
    <property type="protein sequence ID" value="KAH1177715.1"/>
    <property type="molecule type" value="Genomic_DNA"/>
</dbReference>
<organism evidence="1 2">
    <name type="scientific">Mauremys mutica</name>
    <name type="common">yellowpond turtle</name>
    <dbReference type="NCBI Taxonomy" id="74926"/>
    <lineage>
        <taxon>Eukaryota</taxon>
        <taxon>Metazoa</taxon>
        <taxon>Chordata</taxon>
        <taxon>Craniata</taxon>
        <taxon>Vertebrata</taxon>
        <taxon>Euteleostomi</taxon>
        <taxon>Archelosauria</taxon>
        <taxon>Testudinata</taxon>
        <taxon>Testudines</taxon>
        <taxon>Cryptodira</taxon>
        <taxon>Durocryptodira</taxon>
        <taxon>Testudinoidea</taxon>
        <taxon>Geoemydidae</taxon>
        <taxon>Geoemydinae</taxon>
        <taxon>Mauremys</taxon>
    </lineage>
</organism>
<protein>
    <submittedName>
        <fullName evidence="1">Uncharacterized protein</fullName>
    </submittedName>
</protein>